<reference evidence="3 4" key="1">
    <citation type="journal article" date="2011" name="Genome Res.">
        <title>Comparative genomics of citric-acid-producing Aspergillus niger ATCC 1015 versus enzyme-producing CBS 513.88.</title>
        <authorList>
            <person name="Andersen M.R."/>
            <person name="Salazar M.P."/>
            <person name="Schaap P.J."/>
            <person name="van de Vondervoort P.J."/>
            <person name="Culley D."/>
            <person name="Thykaer J."/>
            <person name="Frisvad J.C."/>
            <person name="Nielsen K.F."/>
            <person name="Albang R."/>
            <person name="Albermann K."/>
            <person name="Berka R.M."/>
            <person name="Braus G.H."/>
            <person name="Braus-Stromeyer S.A."/>
            <person name="Corrochano L.M."/>
            <person name="Dai Z."/>
            <person name="van Dijck P.W."/>
            <person name="Hofmann G."/>
            <person name="Lasure L.L."/>
            <person name="Magnuson J.K."/>
            <person name="Menke H."/>
            <person name="Meijer M."/>
            <person name="Meijer S.L."/>
            <person name="Nielsen J.B."/>
            <person name="Nielsen M.L."/>
            <person name="van Ooyen A.J."/>
            <person name="Pel H.J."/>
            <person name="Poulsen L."/>
            <person name="Samson R.A."/>
            <person name="Stam H."/>
            <person name="Tsang A."/>
            <person name="van den Brink J.M."/>
            <person name="Atkins A."/>
            <person name="Aerts A."/>
            <person name="Shapiro H."/>
            <person name="Pangilinan J."/>
            <person name="Salamov A."/>
            <person name="Lou Y."/>
            <person name="Lindquist E."/>
            <person name="Lucas S."/>
            <person name="Grimwood J."/>
            <person name="Grigoriev I.V."/>
            <person name="Kubicek C.P."/>
            <person name="Martinez D."/>
            <person name="van Peij N.N."/>
            <person name="Roubos J.A."/>
            <person name="Nielsen J."/>
            <person name="Baker S.E."/>
        </authorList>
    </citation>
    <scope>NUCLEOTIDE SEQUENCE [LARGE SCALE GENOMIC DNA]</scope>
    <source>
        <strain evidence="4">ATCC 1015 / CBS 113.46 / FGSC A1144 / LSHB Ac4 / NCTC 3858a / NRRL 328 / USDA 3528.7</strain>
    </source>
</reference>
<keyword evidence="1" id="KW-0472">Membrane</keyword>
<dbReference type="HOGENOM" id="CLU_1209569_0_0_1"/>
<dbReference type="AlphaFoldDB" id="G3XXY7"/>
<organism evidence="3 4">
    <name type="scientific">Aspergillus niger (strain ATCC 1015 / CBS 113.46 / FGSC A1144 / LSHB Ac4 / NCTC 3858a / NRRL 328 / USDA 3528.7)</name>
    <dbReference type="NCBI Taxonomy" id="380704"/>
    <lineage>
        <taxon>Eukaryota</taxon>
        <taxon>Fungi</taxon>
        <taxon>Dikarya</taxon>
        <taxon>Ascomycota</taxon>
        <taxon>Pezizomycotina</taxon>
        <taxon>Eurotiomycetes</taxon>
        <taxon>Eurotiomycetidae</taxon>
        <taxon>Eurotiales</taxon>
        <taxon>Aspergillaceae</taxon>
        <taxon>Aspergillus</taxon>
        <taxon>Aspergillus subgen. Circumdati</taxon>
    </lineage>
</organism>
<comment type="caution">
    <text evidence="3">The sequence shown here is derived from an EMBL/GenBank/DDBJ whole genome shotgun (WGS) entry which is preliminary data.</text>
</comment>
<keyword evidence="2" id="KW-0732">Signal</keyword>
<protein>
    <submittedName>
        <fullName evidence="3">Uncharacterized protein</fullName>
    </submittedName>
</protein>
<gene>
    <name evidence="3" type="ORF">ASPNIDRAFT_40518</name>
</gene>
<proteinExistence type="predicted"/>
<dbReference type="VEuPathDB" id="FungiDB:ASPNIDRAFT2_40518"/>
<name>G3XXY7_ASPNA</name>
<evidence type="ECO:0000256" key="2">
    <source>
        <dbReference type="SAM" id="SignalP"/>
    </source>
</evidence>
<evidence type="ECO:0000313" key="4">
    <source>
        <dbReference type="Proteomes" id="UP000009038"/>
    </source>
</evidence>
<sequence>MVQAPFVLALLPTIILGIICRLALGGPYRPGAGTAATYERSVLTGGEPEANGAPNNLIPLPGWWAPFLDVDASLHPPVPVISWILPSVLWFLFCARFSATPLFRPHAAASSRRRTSGTRLLFEASLGAGFQSLAPKSFRHKRGVTATLRLPVSYSADTKCFCCLLRSAIDAATAANHQPATRIPCCLTVANSSSPEVLRRSGRRSAHRIAIRIEEELRLSKQAGNEIVA</sequence>
<keyword evidence="1" id="KW-0812">Transmembrane</keyword>
<evidence type="ECO:0000313" key="3">
    <source>
        <dbReference type="EMBL" id="EHA24617.1"/>
    </source>
</evidence>
<dbReference type="EMBL" id="ACJE01000008">
    <property type="protein sequence ID" value="EHA24617.1"/>
    <property type="molecule type" value="Genomic_DNA"/>
</dbReference>
<feature type="signal peptide" evidence="2">
    <location>
        <begin position="1"/>
        <end position="25"/>
    </location>
</feature>
<dbReference type="Proteomes" id="UP000009038">
    <property type="component" value="Unassembled WGS sequence"/>
</dbReference>
<keyword evidence="1" id="KW-1133">Transmembrane helix</keyword>
<evidence type="ECO:0000256" key="1">
    <source>
        <dbReference type="SAM" id="Phobius"/>
    </source>
</evidence>
<feature type="transmembrane region" description="Helical" evidence="1">
    <location>
        <begin position="80"/>
        <end position="103"/>
    </location>
</feature>
<accession>G3XXY7</accession>
<feature type="chain" id="PRO_5003460272" evidence="2">
    <location>
        <begin position="26"/>
        <end position="229"/>
    </location>
</feature>